<protein>
    <submittedName>
        <fullName evidence="1">Uncharacterized protein</fullName>
    </submittedName>
</protein>
<sequence>MVDRQLWRFDRRSGVVHGGAPAPARRRPAETWNFPAELRWFCGGRRRSFGVDQLLRC</sequence>
<name>A0A2Z6PA98_TRISU</name>
<proteinExistence type="predicted"/>
<evidence type="ECO:0000313" key="1">
    <source>
        <dbReference type="EMBL" id="GAU45415.1"/>
    </source>
</evidence>
<dbReference type="EMBL" id="DF974121">
    <property type="protein sequence ID" value="GAU45415.1"/>
    <property type="molecule type" value="Genomic_DNA"/>
</dbReference>
<dbReference type="AlphaFoldDB" id="A0A2Z6PA98"/>
<dbReference type="Proteomes" id="UP000242715">
    <property type="component" value="Unassembled WGS sequence"/>
</dbReference>
<keyword evidence="2" id="KW-1185">Reference proteome</keyword>
<evidence type="ECO:0000313" key="2">
    <source>
        <dbReference type="Proteomes" id="UP000242715"/>
    </source>
</evidence>
<accession>A0A2Z6PA98</accession>
<reference evidence="2" key="1">
    <citation type="journal article" date="2017" name="Front. Plant Sci.">
        <title>Climate Clever Clovers: New Paradigm to Reduce the Environmental Footprint of Ruminants by Breeding Low Methanogenic Forages Utilizing Haplotype Variation.</title>
        <authorList>
            <person name="Kaur P."/>
            <person name="Appels R."/>
            <person name="Bayer P.E."/>
            <person name="Keeble-Gagnere G."/>
            <person name="Wang J."/>
            <person name="Hirakawa H."/>
            <person name="Shirasawa K."/>
            <person name="Vercoe P."/>
            <person name="Stefanova K."/>
            <person name="Durmic Z."/>
            <person name="Nichols P."/>
            <person name="Revell C."/>
            <person name="Isobe S.N."/>
            <person name="Edwards D."/>
            <person name="Erskine W."/>
        </authorList>
    </citation>
    <scope>NUCLEOTIDE SEQUENCE [LARGE SCALE GENOMIC DNA]</scope>
    <source>
        <strain evidence="2">cv. Daliak</strain>
    </source>
</reference>
<gene>
    <name evidence="1" type="ORF">TSUD_243260</name>
</gene>
<organism evidence="1 2">
    <name type="scientific">Trifolium subterraneum</name>
    <name type="common">Subterranean clover</name>
    <dbReference type="NCBI Taxonomy" id="3900"/>
    <lineage>
        <taxon>Eukaryota</taxon>
        <taxon>Viridiplantae</taxon>
        <taxon>Streptophyta</taxon>
        <taxon>Embryophyta</taxon>
        <taxon>Tracheophyta</taxon>
        <taxon>Spermatophyta</taxon>
        <taxon>Magnoliopsida</taxon>
        <taxon>eudicotyledons</taxon>
        <taxon>Gunneridae</taxon>
        <taxon>Pentapetalae</taxon>
        <taxon>rosids</taxon>
        <taxon>fabids</taxon>
        <taxon>Fabales</taxon>
        <taxon>Fabaceae</taxon>
        <taxon>Papilionoideae</taxon>
        <taxon>50 kb inversion clade</taxon>
        <taxon>NPAAA clade</taxon>
        <taxon>Hologalegina</taxon>
        <taxon>IRL clade</taxon>
        <taxon>Trifolieae</taxon>
        <taxon>Trifolium</taxon>
    </lineage>
</organism>